<sequence length="144" mass="15616">MRLVVLHLLASGPQHGYELIKGLQHLAGGDYTPSPGVIYPTLSLLEEMDLIALASEEGGKKRFGITADGQALLDKQAEELARILARLSATARIAQGRRHPALERALDNFKTALHLRLAQDDLSDETLLALAAVLDKAAQDLERC</sequence>
<proteinExistence type="predicted"/>
<dbReference type="PANTHER" id="PTHR43252:SF7">
    <property type="entry name" value="TRANSCRIPTIONAL REGULATOR YQJI"/>
    <property type="match status" value="1"/>
</dbReference>
<comment type="caution">
    <text evidence="2">The sequence shown here is derived from an EMBL/GenBank/DDBJ whole genome shotgun (WGS) entry which is preliminary data.</text>
</comment>
<accession>A0ABP8QF34</accession>
<dbReference type="SUPFAM" id="SSF46785">
    <property type="entry name" value="Winged helix' DNA-binding domain"/>
    <property type="match status" value="1"/>
</dbReference>
<protein>
    <recommendedName>
        <fullName evidence="1">Transcription regulator PadR N-terminal domain-containing protein</fullName>
    </recommendedName>
</protein>
<feature type="domain" description="Transcription regulator PadR N-terminal" evidence="1">
    <location>
        <begin position="5"/>
        <end position="74"/>
    </location>
</feature>
<dbReference type="Gene3D" id="1.10.10.10">
    <property type="entry name" value="Winged helix-like DNA-binding domain superfamily/Winged helix DNA-binding domain"/>
    <property type="match status" value="1"/>
</dbReference>
<gene>
    <name evidence="2" type="ORF">GCM10023095_24670</name>
</gene>
<organism evidence="2 3">
    <name type="scientific">Pseudaeromonas paramecii</name>
    <dbReference type="NCBI Taxonomy" id="2138166"/>
    <lineage>
        <taxon>Bacteria</taxon>
        <taxon>Pseudomonadati</taxon>
        <taxon>Pseudomonadota</taxon>
        <taxon>Gammaproteobacteria</taxon>
        <taxon>Aeromonadales</taxon>
        <taxon>Aeromonadaceae</taxon>
        <taxon>Pseudaeromonas</taxon>
    </lineage>
</organism>
<dbReference type="EMBL" id="BAABFC010000017">
    <property type="protein sequence ID" value="GAA4501472.1"/>
    <property type="molecule type" value="Genomic_DNA"/>
</dbReference>
<dbReference type="Pfam" id="PF03551">
    <property type="entry name" value="PadR"/>
    <property type="match status" value="1"/>
</dbReference>
<dbReference type="InterPro" id="IPR036388">
    <property type="entry name" value="WH-like_DNA-bd_sf"/>
</dbReference>
<evidence type="ECO:0000313" key="2">
    <source>
        <dbReference type="EMBL" id="GAA4501472.1"/>
    </source>
</evidence>
<dbReference type="InterPro" id="IPR036390">
    <property type="entry name" value="WH_DNA-bd_sf"/>
</dbReference>
<dbReference type="PANTHER" id="PTHR43252">
    <property type="entry name" value="TRANSCRIPTIONAL REGULATOR YQJI"/>
    <property type="match status" value="1"/>
</dbReference>
<reference evidence="3" key="1">
    <citation type="journal article" date="2019" name="Int. J. Syst. Evol. Microbiol.">
        <title>The Global Catalogue of Microorganisms (GCM) 10K type strain sequencing project: providing services to taxonomists for standard genome sequencing and annotation.</title>
        <authorList>
            <consortium name="The Broad Institute Genomics Platform"/>
            <consortium name="The Broad Institute Genome Sequencing Center for Infectious Disease"/>
            <person name="Wu L."/>
            <person name="Ma J."/>
        </authorList>
    </citation>
    <scope>NUCLEOTIDE SEQUENCE [LARGE SCALE GENOMIC DNA]</scope>
    <source>
        <strain evidence="3">JCM 32226</strain>
    </source>
</reference>
<dbReference type="Proteomes" id="UP001501321">
    <property type="component" value="Unassembled WGS sequence"/>
</dbReference>
<dbReference type="InterPro" id="IPR005149">
    <property type="entry name" value="Tscrpt_reg_PadR_N"/>
</dbReference>
<evidence type="ECO:0000313" key="3">
    <source>
        <dbReference type="Proteomes" id="UP001501321"/>
    </source>
</evidence>
<evidence type="ECO:0000259" key="1">
    <source>
        <dbReference type="Pfam" id="PF03551"/>
    </source>
</evidence>
<name>A0ABP8QF34_9GAMM</name>
<keyword evidence="3" id="KW-1185">Reference proteome</keyword>